<dbReference type="InterPro" id="IPR004148">
    <property type="entry name" value="BAR_dom"/>
</dbReference>
<dbReference type="Pfam" id="PF16746">
    <property type="entry name" value="BAR_3"/>
    <property type="match status" value="2"/>
</dbReference>
<dbReference type="InterPro" id="IPR001849">
    <property type="entry name" value="PH_domain"/>
</dbReference>
<dbReference type="AlphaFoldDB" id="A0A8C5A2E9"/>
<dbReference type="Gene3D" id="1.20.1270.60">
    <property type="entry name" value="Arfaptin homology (AH) domain/BAR domain"/>
    <property type="match status" value="2"/>
</dbReference>
<dbReference type="Pfam" id="PF00620">
    <property type="entry name" value="RhoGAP"/>
    <property type="match status" value="1"/>
</dbReference>
<keyword evidence="1" id="KW-0343">GTPase activation</keyword>
<dbReference type="InterPro" id="IPR047234">
    <property type="entry name" value="GRAF_fam"/>
</dbReference>
<dbReference type="PROSITE" id="PS50238">
    <property type="entry name" value="RHOGAP"/>
    <property type="match status" value="1"/>
</dbReference>
<dbReference type="Proteomes" id="UP000694546">
    <property type="component" value="Chromosome 7"/>
</dbReference>
<feature type="transmembrane region" description="Helical" evidence="2">
    <location>
        <begin position="528"/>
        <end position="546"/>
    </location>
</feature>
<organism evidence="5 6">
    <name type="scientific">Gadus morhua</name>
    <name type="common">Atlantic cod</name>
    <dbReference type="NCBI Taxonomy" id="8049"/>
    <lineage>
        <taxon>Eukaryota</taxon>
        <taxon>Metazoa</taxon>
        <taxon>Chordata</taxon>
        <taxon>Craniata</taxon>
        <taxon>Vertebrata</taxon>
        <taxon>Euteleostomi</taxon>
        <taxon>Actinopterygii</taxon>
        <taxon>Neopterygii</taxon>
        <taxon>Teleostei</taxon>
        <taxon>Neoteleostei</taxon>
        <taxon>Acanthomorphata</taxon>
        <taxon>Zeiogadaria</taxon>
        <taxon>Gadariae</taxon>
        <taxon>Gadiformes</taxon>
        <taxon>Gadoidei</taxon>
        <taxon>Gadidae</taxon>
        <taxon>Gadus</taxon>
    </lineage>
</organism>
<feature type="domain" description="Rho-GAP" evidence="4">
    <location>
        <begin position="337"/>
        <end position="521"/>
    </location>
</feature>
<evidence type="ECO:0000259" key="4">
    <source>
        <dbReference type="PROSITE" id="PS50238"/>
    </source>
</evidence>
<dbReference type="SUPFAM" id="SSF103657">
    <property type="entry name" value="BAR/IMD domain-like"/>
    <property type="match status" value="1"/>
</dbReference>
<dbReference type="GeneTree" id="ENSGT00940000160157"/>
<dbReference type="SMART" id="SM00233">
    <property type="entry name" value="PH"/>
    <property type="match status" value="1"/>
</dbReference>
<dbReference type="Pfam" id="PF00169">
    <property type="entry name" value="PH"/>
    <property type="match status" value="1"/>
</dbReference>
<proteinExistence type="predicted"/>
<dbReference type="SUPFAM" id="SSF48350">
    <property type="entry name" value="GTPase activation domain, GAP"/>
    <property type="match status" value="1"/>
</dbReference>
<dbReference type="InterPro" id="IPR000198">
    <property type="entry name" value="RhoGAP_dom"/>
</dbReference>
<keyword evidence="2" id="KW-0812">Transmembrane</keyword>
<feature type="domain" description="PH" evidence="3">
    <location>
        <begin position="227"/>
        <end position="326"/>
    </location>
</feature>
<evidence type="ECO:0000313" key="5">
    <source>
        <dbReference type="Ensembl" id="ENSGMOP00000026038.1"/>
    </source>
</evidence>
<dbReference type="CDD" id="cd01249">
    <property type="entry name" value="BAR-PH_GRAF_family"/>
    <property type="match status" value="1"/>
</dbReference>
<dbReference type="PANTHER" id="PTHR12552:SF2">
    <property type="entry name" value="OLIGOPHRENIN-1"/>
    <property type="match status" value="1"/>
</dbReference>
<evidence type="ECO:0000259" key="3">
    <source>
        <dbReference type="PROSITE" id="PS50003"/>
    </source>
</evidence>
<keyword evidence="6" id="KW-1185">Reference proteome</keyword>
<dbReference type="Gene3D" id="2.30.29.30">
    <property type="entry name" value="Pleckstrin-homology domain (PH domain)/Phosphotyrosine-binding domain (PTB)"/>
    <property type="match status" value="1"/>
</dbReference>
<dbReference type="InterPro" id="IPR011993">
    <property type="entry name" value="PH-like_dom_sf"/>
</dbReference>
<evidence type="ECO:0000256" key="1">
    <source>
        <dbReference type="ARBA" id="ARBA00022468"/>
    </source>
</evidence>
<gene>
    <name evidence="5" type="primary">OPHN1</name>
</gene>
<dbReference type="SUPFAM" id="SSF50729">
    <property type="entry name" value="PH domain-like"/>
    <property type="match status" value="1"/>
</dbReference>
<accession>A0A8C5A2E9</accession>
<sequence>MGHPPLEFSECYLDSPEFRETLKCYELELDRTSRFLKDVIKDGNSVINAIKGYSLAVQKFSQTLGVFQFDFIGDSLTDDEMNIGKKDQIGVTKDKRKKFEKESEKYYSQLEKHLALSVKKKESLLQEADDVLDKERATFYESSVEYVYQVHQVQDRKKFDVVEPVLAFLHSILTLNNLTVEMTQDFTPYKQELQLSLQNTRNHYESTREVMEDLMKKMKNPSFICQSHTMQGYLYCHEKWALGMTWVKYYCKFHKDNRTLKMVPCEQKTTTKQLTLRSCIRRKSESIDKRFCFDVETSERNAPVTFQALSEGNRKQWMEAMDGKEPVSGRPIRAHSVELNEVGFKFVRKCVNFVETKGLTQEGVYRTVGSNIQVQKLLNAFFDPVCPGDVDFNSDDMDIKTITSALKFYLRSLSEPLLTHGLHDNLILAAKSDNLDHRLSEIHALNYKLPEKNRDMLALLIKHLVNVCSQSEENRMIPSNMAVVFGPTLMRAKEETVAAMLDIKFQNIVVEILIDNYQKVRSPRQRMWWWWWCWLVTSVVVVVMVSNQCGGAGGVSNQCGGAGGVSNQCGGAGGVSNQGGGAGGVSNQCGAGGVSNQCGGAGGVSNQCG</sequence>
<evidence type="ECO:0000313" key="6">
    <source>
        <dbReference type="Proteomes" id="UP000694546"/>
    </source>
</evidence>
<reference evidence="5" key="1">
    <citation type="submission" date="2025-08" db="UniProtKB">
        <authorList>
            <consortium name="Ensembl"/>
        </authorList>
    </citation>
    <scope>IDENTIFICATION</scope>
</reference>
<dbReference type="InterPro" id="IPR047225">
    <property type="entry name" value="PH_GRAF"/>
</dbReference>
<dbReference type="GO" id="GO:0005096">
    <property type="term" value="F:GTPase activator activity"/>
    <property type="evidence" value="ECO:0007669"/>
    <property type="project" value="UniProtKB-KW"/>
</dbReference>
<dbReference type="PROSITE" id="PS50003">
    <property type="entry name" value="PH_DOMAIN"/>
    <property type="match status" value="1"/>
</dbReference>
<dbReference type="GO" id="GO:0007165">
    <property type="term" value="P:signal transduction"/>
    <property type="evidence" value="ECO:0007669"/>
    <property type="project" value="InterPro"/>
</dbReference>
<dbReference type="SMART" id="SM00324">
    <property type="entry name" value="RhoGAP"/>
    <property type="match status" value="1"/>
</dbReference>
<protein>
    <submittedName>
        <fullName evidence="5">Oligophrenin 1</fullName>
    </submittedName>
</protein>
<dbReference type="Gene3D" id="1.10.555.10">
    <property type="entry name" value="Rho GTPase activation protein"/>
    <property type="match status" value="1"/>
</dbReference>
<dbReference type="Ensembl" id="ENSGMOT00000049120.1">
    <property type="protein sequence ID" value="ENSGMOP00000026038.1"/>
    <property type="gene ID" value="ENSGMOG00000014176.2"/>
</dbReference>
<dbReference type="InterPro" id="IPR027267">
    <property type="entry name" value="AH/BAR_dom_sf"/>
</dbReference>
<evidence type="ECO:0000256" key="2">
    <source>
        <dbReference type="SAM" id="Phobius"/>
    </source>
</evidence>
<dbReference type="GO" id="GO:0005737">
    <property type="term" value="C:cytoplasm"/>
    <property type="evidence" value="ECO:0007669"/>
    <property type="project" value="InterPro"/>
</dbReference>
<dbReference type="InterPro" id="IPR008936">
    <property type="entry name" value="Rho_GTPase_activation_prot"/>
</dbReference>
<reference evidence="5" key="2">
    <citation type="submission" date="2025-09" db="UniProtKB">
        <authorList>
            <consortium name="Ensembl"/>
        </authorList>
    </citation>
    <scope>IDENTIFICATION</scope>
</reference>
<keyword evidence="2" id="KW-1133">Transmembrane helix</keyword>
<dbReference type="PANTHER" id="PTHR12552">
    <property type="entry name" value="OLIGOPHRENIN 1"/>
    <property type="match status" value="1"/>
</dbReference>
<name>A0A8C5A2E9_GADMO</name>
<keyword evidence="2" id="KW-0472">Membrane</keyword>